<reference evidence="2 3" key="1">
    <citation type="journal article" date="2014" name="Genome Announc.">
        <title>Draft Genome Sequences of Two Vibrionaceae Species, Vibrio ponticus C121 and Photobacterium aphoticum C119, Isolated as Coral Reef Microbiota.</title>
        <authorList>
            <person name="Al-saari N."/>
            <person name="Meirelles P.M."/>
            <person name="Mino S."/>
            <person name="Suda W."/>
            <person name="Oshima K."/>
            <person name="Hattori M."/>
            <person name="Ohkuma M."/>
            <person name="Thompson F.L."/>
            <person name="Gomez-Gil B."/>
            <person name="Sawabe T."/>
            <person name="Sawabe T."/>
        </authorList>
    </citation>
    <scope>NUCLEOTIDE SEQUENCE [LARGE SCALE GENOMIC DNA]</scope>
    <source>
        <strain evidence="2 3">JCM 19237</strain>
    </source>
</reference>
<proteinExistence type="predicted"/>
<dbReference type="Gene3D" id="2.10.10.20">
    <property type="entry name" value="Carbohydrate-binding module superfamily 5/12"/>
    <property type="match status" value="1"/>
</dbReference>
<accession>A0A090R3F5</accession>
<dbReference type="EMBL" id="BBMN01000001">
    <property type="protein sequence ID" value="GAL02187.1"/>
    <property type="molecule type" value="Genomic_DNA"/>
</dbReference>
<dbReference type="GO" id="GO:0004553">
    <property type="term" value="F:hydrolase activity, hydrolyzing O-glycosyl compounds"/>
    <property type="evidence" value="ECO:0007669"/>
    <property type="project" value="InterPro"/>
</dbReference>
<sequence length="55" mass="5840">MKKGLVALTLGFAVPAMSLATEIWDESTVYTAGSLVSHHGNTFVASHRNQATPPK</sequence>
<gene>
    <name evidence="2" type="ORF">JCM19237_5080</name>
</gene>
<organism evidence="2 3">
    <name type="scientific">Photobacterium aphoticum</name>
    <dbReference type="NCBI Taxonomy" id="754436"/>
    <lineage>
        <taxon>Bacteria</taxon>
        <taxon>Pseudomonadati</taxon>
        <taxon>Pseudomonadota</taxon>
        <taxon>Gammaproteobacteria</taxon>
        <taxon>Vibrionales</taxon>
        <taxon>Vibrionaceae</taxon>
        <taxon>Photobacterium</taxon>
    </lineage>
</organism>
<dbReference type="CDD" id="cd12215">
    <property type="entry name" value="ChiC_BD"/>
    <property type="match status" value="1"/>
</dbReference>
<dbReference type="InterPro" id="IPR036573">
    <property type="entry name" value="CBM_sf_5/12"/>
</dbReference>
<name>A0A090R3F5_9GAMM</name>
<evidence type="ECO:0000256" key="1">
    <source>
        <dbReference type="SAM" id="SignalP"/>
    </source>
</evidence>
<dbReference type="Proteomes" id="UP000029227">
    <property type="component" value="Unassembled WGS sequence"/>
</dbReference>
<protein>
    <submittedName>
        <fullName evidence="2">Uncharacterized protein</fullName>
    </submittedName>
</protein>
<evidence type="ECO:0000313" key="3">
    <source>
        <dbReference type="Proteomes" id="UP000029227"/>
    </source>
</evidence>
<dbReference type="GO" id="GO:0005576">
    <property type="term" value="C:extracellular region"/>
    <property type="evidence" value="ECO:0007669"/>
    <property type="project" value="InterPro"/>
</dbReference>
<keyword evidence="1" id="KW-0732">Signal</keyword>
<dbReference type="STRING" id="754436.JCM19237_5080"/>
<dbReference type="SUPFAM" id="SSF51055">
    <property type="entry name" value="Carbohydrate binding domain"/>
    <property type="match status" value="1"/>
</dbReference>
<evidence type="ECO:0000313" key="2">
    <source>
        <dbReference type="EMBL" id="GAL02187.1"/>
    </source>
</evidence>
<comment type="caution">
    <text evidence="2">The sequence shown here is derived from an EMBL/GenBank/DDBJ whole genome shotgun (WGS) entry which is preliminary data.</text>
</comment>
<feature type="signal peptide" evidence="1">
    <location>
        <begin position="1"/>
        <end position="20"/>
    </location>
</feature>
<dbReference type="AlphaFoldDB" id="A0A090R3F5"/>
<dbReference type="GO" id="GO:0030246">
    <property type="term" value="F:carbohydrate binding"/>
    <property type="evidence" value="ECO:0007669"/>
    <property type="project" value="InterPro"/>
</dbReference>
<feature type="chain" id="PRO_5001862218" evidence="1">
    <location>
        <begin position="21"/>
        <end position="55"/>
    </location>
</feature>
<dbReference type="GO" id="GO:0005975">
    <property type="term" value="P:carbohydrate metabolic process"/>
    <property type="evidence" value="ECO:0007669"/>
    <property type="project" value="InterPro"/>
</dbReference>